<dbReference type="Pfam" id="PF04341">
    <property type="entry name" value="DUF485"/>
    <property type="match status" value="1"/>
</dbReference>
<keyword evidence="1" id="KW-0812">Transmembrane</keyword>
<accession>A0ABP9FPK3</accession>
<evidence type="ECO:0000313" key="2">
    <source>
        <dbReference type="EMBL" id="GAA4910484.1"/>
    </source>
</evidence>
<dbReference type="PANTHER" id="PTHR38441:SF1">
    <property type="entry name" value="MEMBRANE PROTEIN"/>
    <property type="match status" value="1"/>
</dbReference>
<organism evidence="2 3">
    <name type="scientific">Nesterenkonia rhizosphaerae</name>
    <dbReference type="NCBI Taxonomy" id="1348272"/>
    <lineage>
        <taxon>Bacteria</taxon>
        <taxon>Bacillati</taxon>
        <taxon>Actinomycetota</taxon>
        <taxon>Actinomycetes</taxon>
        <taxon>Micrococcales</taxon>
        <taxon>Micrococcaceae</taxon>
        <taxon>Nesterenkonia</taxon>
    </lineage>
</organism>
<gene>
    <name evidence="2" type="ORF">GCM10025790_00640</name>
</gene>
<proteinExistence type="predicted"/>
<keyword evidence="3" id="KW-1185">Reference proteome</keyword>
<protein>
    <submittedName>
        <fullName evidence="2">DUF485 domain-containing protein</fullName>
    </submittedName>
</protein>
<evidence type="ECO:0000256" key="1">
    <source>
        <dbReference type="SAM" id="Phobius"/>
    </source>
</evidence>
<feature type="transmembrane region" description="Helical" evidence="1">
    <location>
        <begin position="71"/>
        <end position="91"/>
    </location>
</feature>
<dbReference type="PANTHER" id="PTHR38441">
    <property type="entry name" value="INTEGRAL MEMBRANE PROTEIN-RELATED"/>
    <property type="match status" value="1"/>
</dbReference>
<sequence>MTSAYDHRGADVNYQEVQARADFRELRRTHRSFAFPMTVFFLLWYLTYVVLGSFFPQLFTIKVIGNVNLGVLYGLSNFVVVFGITAVYVWYTNARMDPKSKAIREELEAAGVGLPEEVKA</sequence>
<name>A0ABP9FPK3_9MICC</name>
<keyword evidence="1" id="KW-0472">Membrane</keyword>
<dbReference type="RefSeq" id="WP_345476153.1">
    <property type="nucleotide sequence ID" value="NZ_BAABLW010000001.1"/>
</dbReference>
<dbReference type="Proteomes" id="UP001500368">
    <property type="component" value="Unassembled WGS sequence"/>
</dbReference>
<feature type="transmembrane region" description="Helical" evidence="1">
    <location>
        <begin position="33"/>
        <end position="51"/>
    </location>
</feature>
<dbReference type="EMBL" id="BAABLW010000001">
    <property type="protein sequence ID" value="GAA4910484.1"/>
    <property type="molecule type" value="Genomic_DNA"/>
</dbReference>
<keyword evidence="1" id="KW-1133">Transmembrane helix</keyword>
<evidence type="ECO:0000313" key="3">
    <source>
        <dbReference type="Proteomes" id="UP001500368"/>
    </source>
</evidence>
<comment type="caution">
    <text evidence="2">The sequence shown here is derived from an EMBL/GenBank/DDBJ whole genome shotgun (WGS) entry which is preliminary data.</text>
</comment>
<reference evidence="3" key="1">
    <citation type="journal article" date="2019" name="Int. J. Syst. Evol. Microbiol.">
        <title>The Global Catalogue of Microorganisms (GCM) 10K type strain sequencing project: providing services to taxonomists for standard genome sequencing and annotation.</title>
        <authorList>
            <consortium name="The Broad Institute Genomics Platform"/>
            <consortium name="The Broad Institute Genome Sequencing Center for Infectious Disease"/>
            <person name="Wu L."/>
            <person name="Ma J."/>
        </authorList>
    </citation>
    <scope>NUCLEOTIDE SEQUENCE [LARGE SCALE GENOMIC DNA]</scope>
    <source>
        <strain evidence="3">JCM 19129</strain>
    </source>
</reference>
<dbReference type="InterPro" id="IPR007436">
    <property type="entry name" value="DUF485"/>
</dbReference>